<dbReference type="EMBL" id="JASPKZ010003429">
    <property type="protein sequence ID" value="KAJ9593556.1"/>
    <property type="molecule type" value="Genomic_DNA"/>
</dbReference>
<reference evidence="1" key="1">
    <citation type="journal article" date="2023" name="IScience">
        <title>Live-bearing cockroach genome reveals convergent evolutionary mechanisms linked to viviparity in insects and beyond.</title>
        <authorList>
            <person name="Fouks B."/>
            <person name="Harrison M.C."/>
            <person name="Mikhailova A.A."/>
            <person name="Marchal E."/>
            <person name="English S."/>
            <person name="Carruthers M."/>
            <person name="Jennings E.C."/>
            <person name="Chiamaka E.L."/>
            <person name="Frigard R.A."/>
            <person name="Pippel M."/>
            <person name="Attardo G.M."/>
            <person name="Benoit J.B."/>
            <person name="Bornberg-Bauer E."/>
            <person name="Tobe S.S."/>
        </authorList>
    </citation>
    <scope>NUCLEOTIDE SEQUENCE</scope>
    <source>
        <strain evidence="1">Stay&amp;Tobe</strain>
    </source>
</reference>
<feature type="non-terminal residue" evidence="1">
    <location>
        <position position="1"/>
    </location>
</feature>
<evidence type="ECO:0000313" key="1">
    <source>
        <dbReference type="EMBL" id="KAJ9593556.1"/>
    </source>
</evidence>
<comment type="caution">
    <text evidence="1">The sequence shown here is derived from an EMBL/GenBank/DDBJ whole genome shotgun (WGS) entry which is preliminary data.</text>
</comment>
<keyword evidence="2" id="KW-1185">Reference proteome</keyword>
<feature type="non-terminal residue" evidence="1">
    <location>
        <position position="53"/>
    </location>
</feature>
<dbReference type="AlphaFoldDB" id="A0AAD8A6U3"/>
<gene>
    <name evidence="1" type="ORF">L9F63_014896</name>
</gene>
<reference evidence="1" key="2">
    <citation type="submission" date="2023-05" db="EMBL/GenBank/DDBJ databases">
        <authorList>
            <person name="Fouks B."/>
        </authorList>
    </citation>
    <scope>NUCLEOTIDE SEQUENCE</scope>
    <source>
        <strain evidence="1">Stay&amp;Tobe</strain>
        <tissue evidence="1">Testes</tissue>
    </source>
</reference>
<dbReference type="Proteomes" id="UP001233999">
    <property type="component" value="Unassembled WGS sequence"/>
</dbReference>
<proteinExistence type="predicted"/>
<evidence type="ECO:0000313" key="2">
    <source>
        <dbReference type="Proteomes" id="UP001233999"/>
    </source>
</evidence>
<organism evidence="1 2">
    <name type="scientific">Diploptera punctata</name>
    <name type="common">Pacific beetle cockroach</name>
    <dbReference type="NCBI Taxonomy" id="6984"/>
    <lineage>
        <taxon>Eukaryota</taxon>
        <taxon>Metazoa</taxon>
        <taxon>Ecdysozoa</taxon>
        <taxon>Arthropoda</taxon>
        <taxon>Hexapoda</taxon>
        <taxon>Insecta</taxon>
        <taxon>Pterygota</taxon>
        <taxon>Neoptera</taxon>
        <taxon>Polyneoptera</taxon>
        <taxon>Dictyoptera</taxon>
        <taxon>Blattodea</taxon>
        <taxon>Blaberoidea</taxon>
        <taxon>Blaberidae</taxon>
        <taxon>Diplopterinae</taxon>
        <taxon>Diploptera</taxon>
    </lineage>
</organism>
<name>A0AAD8A6U3_DIPPU</name>
<sequence length="53" mass="6249">LVRFEGRSNNIKKPRITGCELIHKASFLSPLHVIVRYSVQKMLYPFVYKKLKT</sequence>
<protein>
    <submittedName>
        <fullName evidence="1">Uncharacterized protein</fullName>
    </submittedName>
</protein>
<accession>A0AAD8A6U3</accession>